<dbReference type="AlphaFoldDB" id="A0A1G1WP45"/>
<name>A0A1G1WP45_9BACT</name>
<reference evidence="1 2" key="1">
    <citation type="journal article" date="2016" name="Nat. Commun.">
        <title>Thousands of microbial genomes shed light on interconnected biogeochemical processes in an aquifer system.</title>
        <authorList>
            <person name="Anantharaman K."/>
            <person name="Brown C.T."/>
            <person name="Hug L.A."/>
            <person name="Sharon I."/>
            <person name="Castelle C.J."/>
            <person name="Probst A.J."/>
            <person name="Thomas B.C."/>
            <person name="Singh A."/>
            <person name="Wilkins M.J."/>
            <person name="Karaoz U."/>
            <person name="Brodie E.L."/>
            <person name="Williams K.H."/>
            <person name="Hubbard S.S."/>
            <person name="Banfield J.F."/>
        </authorList>
    </citation>
    <scope>NUCLEOTIDE SEQUENCE [LARGE SCALE GENOMIC DNA]</scope>
</reference>
<dbReference type="STRING" id="1802603.A3F35_01470"/>
<proteinExistence type="predicted"/>
<organism evidence="1 2">
    <name type="scientific">Candidatus Woykebacteria bacterium RIFCSPHIGHO2_12_FULL_45_10</name>
    <dbReference type="NCBI Taxonomy" id="1802603"/>
    <lineage>
        <taxon>Bacteria</taxon>
        <taxon>Candidatus Woykeibacteriota</taxon>
    </lineage>
</organism>
<gene>
    <name evidence="1" type="ORF">A3F35_01470</name>
</gene>
<sequence length="157" mass="17275">MSLLSLIAFVAVDLFLGVGEFSLESSSKSTLQDDAKYITRRLSYDIHQASTITTPGSYGDGNRTSELQLELTLGFSPVETHNYLLVGNDLLYQRTSGGSTQSAKLNSNQNRLNFLWFSNISTGSAKPTIKILFELEAVRTTKQGPTRQTFETVVGSR</sequence>
<accession>A0A1G1WP45</accession>
<protein>
    <submittedName>
        <fullName evidence="1">Uncharacterized protein</fullName>
    </submittedName>
</protein>
<evidence type="ECO:0000313" key="2">
    <source>
        <dbReference type="Proteomes" id="UP000178068"/>
    </source>
</evidence>
<dbReference type="EMBL" id="MHCZ01000034">
    <property type="protein sequence ID" value="OGY29381.1"/>
    <property type="molecule type" value="Genomic_DNA"/>
</dbReference>
<evidence type="ECO:0000313" key="1">
    <source>
        <dbReference type="EMBL" id="OGY29381.1"/>
    </source>
</evidence>
<comment type="caution">
    <text evidence="1">The sequence shown here is derived from an EMBL/GenBank/DDBJ whole genome shotgun (WGS) entry which is preliminary data.</text>
</comment>
<dbReference type="Proteomes" id="UP000178068">
    <property type="component" value="Unassembled WGS sequence"/>
</dbReference>